<sequence length="219" mass="25323">MEPLECPSFLTRLERRAWEFAVEAHGEQRRKVTNEPYVKHLERVAHTVKEFDGTTGMVMAALLHDVLEDTPVKSHELKTFLKDICEDTEADAQQVLLWVQELTDQFVKSAYPGHNRKRRKEMEVQRLSKISLPAQAIKLADIIDNTRDIAKNDRSFAKVYIPEILALVEVLRNAQPFRLYLLACYEVQKALLIINKKKEPEPLEPPLIETQKQQVPGKE</sequence>
<reference evidence="3" key="1">
    <citation type="journal article" date="2019" name="Int. J. Syst. Evol. Microbiol.">
        <title>The Global Catalogue of Microorganisms (GCM) 10K type strain sequencing project: providing services to taxonomists for standard genome sequencing and annotation.</title>
        <authorList>
            <consortium name="The Broad Institute Genomics Platform"/>
            <consortium name="The Broad Institute Genome Sequencing Center for Infectious Disease"/>
            <person name="Wu L."/>
            <person name="Ma J."/>
        </authorList>
    </citation>
    <scope>NUCLEOTIDE SEQUENCE [LARGE SCALE GENOMIC DNA]</scope>
    <source>
        <strain evidence="3">JCM 17917</strain>
    </source>
</reference>
<evidence type="ECO:0000313" key="2">
    <source>
        <dbReference type="EMBL" id="GAA4303851.1"/>
    </source>
</evidence>
<evidence type="ECO:0000313" key="3">
    <source>
        <dbReference type="Proteomes" id="UP001501844"/>
    </source>
</evidence>
<dbReference type="PANTHER" id="PTHR46246">
    <property type="entry name" value="GUANOSINE-3',5'-BIS(DIPHOSPHATE) 3'-PYROPHOSPHOHYDROLASE MESH1"/>
    <property type="match status" value="1"/>
</dbReference>
<protein>
    <recommendedName>
        <fullName evidence="1">HD/PDEase domain-containing protein</fullName>
    </recommendedName>
</protein>
<dbReference type="Proteomes" id="UP001501844">
    <property type="component" value="Unassembled WGS sequence"/>
</dbReference>
<evidence type="ECO:0000259" key="1">
    <source>
        <dbReference type="SMART" id="SM00471"/>
    </source>
</evidence>
<dbReference type="Pfam" id="PF13328">
    <property type="entry name" value="HD_4"/>
    <property type="match status" value="1"/>
</dbReference>
<gene>
    <name evidence="2" type="ORF">GCM10023183_16810</name>
</gene>
<name>A0ABP8FHD7_9BACT</name>
<dbReference type="SUPFAM" id="SSF109604">
    <property type="entry name" value="HD-domain/PDEase-like"/>
    <property type="match status" value="1"/>
</dbReference>
<dbReference type="PANTHER" id="PTHR46246:SF1">
    <property type="entry name" value="GUANOSINE-3',5'-BIS(DIPHOSPHATE) 3'-PYROPHOSPHOHYDROLASE MESH1"/>
    <property type="match status" value="1"/>
</dbReference>
<dbReference type="InterPro" id="IPR003607">
    <property type="entry name" value="HD/PDEase_dom"/>
</dbReference>
<comment type="caution">
    <text evidence="2">The sequence shown here is derived from an EMBL/GenBank/DDBJ whole genome shotgun (WGS) entry which is preliminary data.</text>
</comment>
<dbReference type="Gene3D" id="1.10.3210.10">
    <property type="entry name" value="Hypothetical protein af1432"/>
    <property type="match status" value="1"/>
</dbReference>
<keyword evidence="3" id="KW-1185">Reference proteome</keyword>
<dbReference type="RefSeq" id="WP_345164604.1">
    <property type="nucleotide sequence ID" value="NZ_BAABGX010000002.1"/>
</dbReference>
<dbReference type="EMBL" id="BAABGX010000002">
    <property type="protein sequence ID" value="GAA4303851.1"/>
    <property type="molecule type" value="Genomic_DNA"/>
</dbReference>
<proteinExistence type="predicted"/>
<accession>A0ABP8FHD7</accession>
<dbReference type="InterPro" id="IPR052194">
    <property type="entry name" value="MESH1"/>
</dbReference>
<dbReference type="SMART" id="SM00471">
    <property type="entry name" value="HDc"/>
    <property type="match status" value="1"/>
</dbReference>
<organism evidence="2 3">
    <name type="scientific">Nibribacter koreensis</name>
    <dbReference type="NCBI Taxonomy" id="1084519"/>
    <lineage>
        <taxon>Bacteria</taxon>
        <taxon>Pseudomonadati</taxon>
        <taxon>Bacteroidota</taxon>
        <taxon>Cytophagia</taxon>
        <taxon>Cytophagales</taxon>
        <taxon>Hymenobacteraceae</taxon>
        <taxon>Nibribacter</taxon>
    </lineage>
</organism>
<feature type="domain" description="HD/PDEase" evidence="1">
    <location>
        <begin position="33"/>
        <end position="155"/>
    </location>
</feature>
<dbReference type="CDD" id="cd00077">
    <property type="entry name" value="HDc"/>
    <property type="match status" value="1"/>
</dbReference>